<gene>
    <name evidence="2" type="ORF">ND2E_3942</name>
</gene>
<evidence type="ECO:0000256" key="1">
    <source>
        <dbReference type="SAM" id="Phobius"/>
    </source>
</evidence>
<accession>A0A099KD61</accession>
<dbReference type="EMBL" id="JQED01000045">
    <property type="protein sequence ID" value="KGJ88644.1"/>
    <property type="molecule type" value="Genomic_DNA"/>
</dbReference>
<evidence type="ECO:0000313" key="3">
    <source>
        <dbReference type="Proteomes" id="UP000029843"/>
    </source>
</evidence>
<keyword evidence="1" id="KW-1133">Transmembrane helix</keyword>
<organism evidence="2 3">
    <name type="scientific">Colwellia psychrerythraea</name>
    <name type="common">Vibrio psychroerythus</name>
    <dbReference type="NCBI Taxonomy" id="28229"/>
    <lineage>
        <taxon>Bacteria</taxon>
        <taxon>Pseudomonadati</taxon>
        <taxon>Pseudomonadota</taxon>
        <taxon>Gammaproteobacteria</taxon>
        <taxon>Alteromonadales</taxon>
        <taxon>Colwelliaceae</taxon>
        <taxon>Colwellia</taxon>
    </lineage>
</organism>
<proteinExistence type="predicted"/>
<name>A0A099KD61_COLPS</name>
<keyword evidence="1" id="KW-0472">Membrane</keyword>
<comment type="caution">
    <text evidence="2">The sequence shown here is derived from an EMBL/GenBank/DDBJ whole genome shotgun (WGS) entry which is preliminary data.</text>
</comment>
<evidence type="ECO:0000313" key="2">
    <source>
        <dbReference type="EMBL" id="KGJ88644.1"/>
    </source>
</evidence>
<dbReference type="Proteomes" id="UP000029843">
    <property type="component" value="Unassembled WGS sequence"/>
</dbReference>
<reference evidence="2 3" key="1">
    <citation type="submission" date="2014-08" db="EMBL/GenBank/DDBJ databases">
        <title>Genomic and Phenotypic Diversity of Colwellia psychrerythraea strains from Disparate Marine Basins.</title>
        <authorList>
            <person name="Techtmann S.M."/>
            <person name="Stelling S.C."/>
            <person name="Utturkar S.M."/>
            <person name="Alshibli N."/>
            <person name="Harris A."/>
            <person name="Brown S.D."/>
            <person name="Hazen T.C."/>
        </authorList>
    </citation>
    <scope>NUCLEOTIDE SEQUENCE [LARGE SCALE GENOMIC DNA]</scope>
    <source>
        <strain evidence="2 3">ND2E</strain>
    </source>
</reference>
<keyword evidence="1" id="KW-0812">Transmembrane</keyword>
<feature type="transmembrane region" description="Helical" evidence="1">
    <location>
        <begin position="14"/>
        <end position="33"/>
    </location>
</feature>
<dbReference type="AlphaFoldDB" id="A0A099KD61"/>
<sequence length="43" mass="4945">MPSGYMASKDKNEFIIFVCIYLIDYLLIASLRVTDLEQVCKSL</sequence>
<protein>
    <submittedName>
        <fullName evidence="2">Uncharacterized protein</fullName>
    </submittedName>
</protein>